<dbReference type="KEGG" id="clup:CLUP02_13350"/>
<keyword evidence="2 4" id="KW-0645">Protease</keyword>
<evidence type="ECO:0000313" key="7">
    <source>
        <dbReference type="EMBL" id="UQC87829.1"/>
    </source>
</evidence>
<evidence type="ECO:0000256" key="1">
    <source>
        <dbReference type="ARBA" id="ARBA00011073"/>
    </source>
</evidence>
<protein>
    <submittedName>
        <fullName evidence="7">Extracellular alkaline serine protease</fullName>
    </submittedName>
</protein>
<dbReference type="GeneID" id="73347299"/>
<feature type="domain" description="DUF7580" evidence="6">
    <location>
        <begin position="228"/>
        <end position="518"/>
    </location>
</feature>
<dbReference type="Proteomes" id="UP000830671">
    <property type="component" value="Chromosome 7"/>
</dbReference>
<dbReference type="GO" id="GO:0004252">
    <property type="term" value="F:serine-type endopeptidase activity"/>
    <property type="evidence" value="ECO:0007669"/>
    <property type="project" value="UniProtKB-UniRule"/>
</dbReference>
<comment type="similarity">
    <text evidence="1 4">Belongs to the peptidase S8 family.</text>
</comment>
<dbReference type="SUPFAM" id="SSF52743">
    <property type="entry name" value="Subtilisin-like"/>
    <property type="match status" value="1"/>
</dbReference>
<dbReference type="InterPro" id="IPR036852">
    <property type="entry name" value="Peptidase_S8/S53_dom_sf"/>
</dbReference>
<keyword evidence="4" id="KW-0378">Hydrolase</keyword>
<keyword evidence="3 4" id="KW-0720">Serine protease</keyword>
<dbReference type="Pfam" id="PF24476">
    <property type="entry name" value="DUF7580"/>
    <property type="match status" value="1"/>
</dbReference>
<dbReference type="InterPro" id="IPR050131">
    <property type="entry name" value="Peptidase_S8_subtilisin-like"/>
</dbReference>
<evidence type="ECO:0000259" key="6">
    <source>
        <dbReference type="Pfam" id="PF24476"/>
    </source>
</evidence>
<organism evidence="7 8">
    <name type="scientific">Colletotrichum lupini</name>
    <dbReference type="NCBI Taxonomy" id="145971"/>
    <lineage>
        <taxon>Eukaryota</taxon>
        <taxon>Fungi</taxon>
        <taxon>Dikarya</taxon>
        <taxon>Ascomycota</taxon>
        <taxon>Pezizomycotina</taxon>
        <taxon>Sordariomycetes</taxon>
        <taxon>Hypocreomycetidae</taxon>
        <taxon>Glomerellales</taxon>
        <taxon>Glomerellaceae</taxon>
        <taxon>Colletotrichum</taxon>
        <taxon>Colletotrichum acutatum species complex</taxon>
    </lineage>
</organism>
<feature type="active site" description="Charge relay system" evidence="4">
    <location>
        <position position="593"/>
    </location>
</feature>
<name>A0A9Q8T254_9PEZI</name>
<reference evidence="7" key="1">
    <citation type="journal article" date="2021" name="Mol. Plant Microbe Interact.">
        <title>Complete Genome Sequence of the Plant-Pathogenic Fungus Colletotrichum lupini.</title>
        <authorList>
            <person name="Baroncelli R."/>
            <person name="Pensec F."/>
            <person name="Da Lio D."/>
            <person name="Boufleur T."/>
            <person name="Vicente I."/>
            <person name="Sarrocco S."/>
            <person name="Picot A."/>
            <person name="Baraldi E."/>
            <person name="Sukno S."/>
            <person name="Thon M."/>
            <person name="Le Floch G."/>
        </authorList>
    </citation>
    <scope>NUCLEOTIDE SEQUENCE</scope>
    <source>
        <strain evidence="7">IMI 504893</strain>
    </source>
</reference>
<evidence type="ECO:0000256" key="3">
    <source>
        <dbReference type="ARBA" id="ARBA00022825"/>
    </source>
</evidence>
<proteinExistence type="inferred from homology"/>
<evidence type="ECO:0000313" key="8">
    <source>
        <dbReference type="Proteomes" id="UP000830671"/>
    </source>
</evidence>
<feature type="domain" description="Peptidase S8/S53" evidence="5">
    <location>
        <begin position="586"/>
        <end position="825"/>
    </location>
</feature>
<dbReference type="PANTHER" id="PTHR43806">
    <property type="entry name" value="PEPTIDASE S8"/>
    <property type="match status" value="1"/>
</dbReference>
<feature type="active site" description="Charge relay system" evidence="4">
    <location>
        <position position="642"/>
    </location>
</feature>
<dbReference type="RefSeq" id="XP_049149435.1">
    <property type="nucleotide sequence ID" value="XM_049292289.1"/>
</dbReference>
<dbReference type="PANTHER" id="PTHR43806:SF58">
    <property type="entry name" value="ALKALINE PROTEASE 1-RELATED"/>
    <property type="match status" value="1"/>
</dbReference>
<dbReference type="InterPro" id="IPR056002">
    <property type="entry name" value="DUF7580"/>
</dbReference>
<evidence type="ECO:0000256" key="2">
    <source>
        <dbReference type="ARBA" id="ARBA00022670"/>
    </source>
</evidence>
<dbReference type="Gene3D" id="3.40.50.200">
    <property type="entry name" value="Peptidase S8/S53 domain"/>
    <property type="match status" value="1"/>
</dbReference>
<dbReference type="Pfam" id="PF00082">
    <property type="entry name" value="Peptidase_S8"/>
    <property type="match status" value="1"/>
</dbReference>
<dbReference type="PROSITE" id="PS51892">
    <property type="entry name" value="SUBTILASE"/>
    <property type="match status" value="1"/>
</dbReference>
<accession>A0A9Q8T254</accession>
<evidence type="ECO:0000259" key="5">
    <source>
        <dbReference type="Pfam" id="PF00082"/>
    </source>
</evidence>
<feature type="active site" description="Charge relay system" evidence="4">
    <location>
        <position position="792"/>
    </location>
</feature>
<sequence length="900" mass="101235">MKLWSEKPELQPGVKLTCPNIDPSILRVSQYEEWHRTYITFDWMPTEMAKQARGGADVHEPFPAPSHFLLILATRCSASTTNPHSTSTCRIPTNVMNWLEKPVSGLLGRIKERVEKIVADVPETDQSPQRLDFRNDAELLVADIKILQLWDYLPEESENPRGSGSFDNRQALEEWEILAVNLGQQDRSNEIDFSRCSVICQTTMGGDIPFETTTPSERRTFLTEPSTRLHLNGFCMKNTDAAGRFSLFLSSNSELNSGWNEASYDTVMYDTDVEASAHQDYLCRLLSLCEESKKPLYINIQQARDRRHVVLVTEKKSNRTPHTPTQCLGNLLDQGWFGSRDQLPMDNGILPAEKAALSLNLALALVHLSPDAWVRNEWSLDNIFLSWSPGAPDGSNPPTIDVERPYLSIRLENEKETSSPDKTSKTGTVETLMLSFAQILMEISTGKRLSRGPQPVSVKRSCLESWVRSRDYEYSLCGSVKQAVRSCLAAADSEEMAEMTTNEWIYHKVISLLERNWQQYEISDSPECREWNLNFLTRATSQGPSRSEGVVNETTPLSLENFHGSVSGRKMNDVYSILGSRKQSTQTRVAVLDTGITQEEAKHFGIQAHSYRDFTRTEQVQMRDITGHGSNEQVQMTDITGHGSNIVKLIYRMCDSTDVLVARVWEKNNETGGTAKAVVDAVNWAVEQKAEVICMAFGFTTRVPDLRKALQDAINKGIHVFAAASNPGNIAQITYPAAWGGDIFCTFSTNGNIKNSHDLNPTSRHENNFAILGENVELSDNTRQPRTVSGTSYSTALACGLVSLLLNFSKQVRDPEGKREQIADVLKYRSHLTQVLGMISEPDGCYRCIVPWKLLPGNLQRQLPLKEGFGFDESTRDKIRITVRDKLIETLDLADEIWRY</sequence>
<evidence type="ECO:0000256" key="4">
    <source>
        <dbReference type="PROSITE-ProRule" id="PRU01240"/>
    </source>
</evidence>
<dbReference type="GO" id="GO:0006508">
    <property type="term" value="P:proteolysis"/>
    <property type="evidence" value="ECO:0007669"/>
    <property type="project" value="UniProtKB-KW"/>
</dbReference>
<gene>
    <name evidence="7" type="ORF">CLUP02_13350</name>
</gene>
<dbReference type="InterPro" id="IPR000209">
    <property type="entry name" value="Peptidase_S8/S53_dom"/>
</dbReference>
<dbReference type="AlphaFoldDB" id="A0A9Q8T254"/>
<dbReference type="EMBL" id="CP019479">
    <property type="protein sequence ID" value="UQC87829.1"/>
    <property type="molecule type" value="Genomic_DNA"/>
</dbReference>
<keyword evidence="8" id="KW-1185">Reference proteome</keyword>